<dbReference type="EMBL" id="GBRH01179712">
    <property type="protein sequence ID" value="JAE18184.1"/>
    <property type="molecule type" value="Transcribed_RNA"/>
</dbReference>
<proteinExistence type="predicted"/>
<accession>A0A0A9G408</accession>
<reference evidence="1" key="2">
    <citation type="journal article" date="2015" name="Data Brief">
        <title>Shoot transcriptome of the giant reed, Arundo donax.</title>
        <authorList>
            <person name="Barrero R.A."/>
            <person name="Guerrero F.D."/>
            <person name="Moolhuijzen P."/>
            <person name="Goolsby J.A."/>
            <person name="Tidwell J."/>
            <person name="Bellgard S.E."/>
            <person name="Bellgard M.I."/>
        </authorList>
    </citation>
    <scope>NUCLEOTIDE SEQUENCE</scope>
    <source>
        <tissue evidence="1">Shoot tissue taken approximately 20 cm above the soil surface</tissue>
    </source>
</reference>
<organism evidence="1">
    <name type="scientific">Arundo donax</name>
    <name type="common">Giant reed</name>
    <name type="synonym">Donax arundinaceus</name>
    <dbReference type="NCBI Taxonomy" id="35708"/>
    <lineage>
        <taxon>Eukaryota</taxon>
        <taxon>Viridiplantae</taxon>
        <taxon>Streptophyta</taxon>
        <taxon>Embryophyta</taxon>
        <taxon>Tracheophyta</taxon>
        <taxon>Spermatophyta</taxon>
        <taxon>Magnoliopsida</taxon>
        <taxon>Liliopsida</taxon>
        <taxon>Poales</taxon>
        <taxon>Poaceae</taxon>
        <taxon>PACMAD clade</taxon>
        <taxon>Arundinoideae</taxon>
        <taxon>Arundineae</taxon>
        <taxon>Arundo</taxon>
    </lineage>
</organism>
<sequence length="18" mass="1957">MPIKHQAPTHALIATKVT</sequence>
<dbReference type="AlphaFoldDB" id="A0A0A9G408"/>
<evidence type="ECO:0000313" key="1">
    <source>
        <dbReference type="EMBL" id="JAE18184.1"/>
    </source>
</evidence>
<protein>
    <submittedName>
        <fullName evidence="1">Uncharacterized protein</fullName>
    </submittedName>
</protein>
<reference evidence="1" key="1">
    <citation type="submission" date="2014-09" db="EMBL/GenBank/DDBJ databases">
        <authorList>
            <person name="Magalhaes I.L.F."/>
            <person name="Oliveira U."/>
            <person name="Santos F.R."/>
            <person name="Vidigal T.H.D.A."/>
            <person name="Brescovit A.D."/>
            <person name="Santos A.J."/>
        </authorList>
    </citation>
    <scope>NUCLEOTIDE SEQUENCE</scope>
    <source>
        <tissue evidence="1">Shoot tissue taken approximately 20 cm above the soil surface</tissue>
    </source>
</reference>
<name>A0A0A9G408_ARUDO</name>